<reference evidence="5" key="2">
    <citation type="journal article" date="2021" name="PeerJ">
        <title>Extensive microbial diversity within the chicken gut microbiome revealed by metagenomics and culture.</title>
        <authorList>
            <person name="Gilroy R."/>
            <person name="Ravi A."/>
            <person name="Getino M."/>
            <person name="Pursley I."/>
            <person name="Horton D.L."/>
            <person name="Alikhan N.F."/>
            <person name="Baker D."/>
            <person name="Gharbi K."/>
            <person name="Hall N."/>
            <person name="Watson M."/>
            <person name="Adriaenssens E.M."/>
            <person name="Foster-Nyarko E."/>
            <person name="Jarju S."/>
            <person name="Secka A."/>
            <person name="Antonio M."/>
            <person name="Oren A."/>
            <person name="Chaudhuri R.R."/>
            <person name="La Ragione R."/>
            <person name="Hildebrand F."/>
            <person name="Pallen M.J."/>
        </authorList>
    </citation>
    <scope>NUCLEOTIDE SEQUENCE</scope>
    <source>
        <strain evidence="5">18911</strain>
    </source>
</reference>
<protein>
    <submittedName>
        <fullName evidence="5">ABC transporter ATP-binding protein</fullName>
    </submittedName>
</protein>
<dbReference type="EMBL" id="DVNF01000136">
    <property type="protein sequence ID" value="HIU60647.1"/>
    <property type="molecule type" value="Genomic_DNA"/>
</dbReference>
<sequence length="256" mass="28397">MGKAYNVKQAETKLLSVEGLSKKYKKTSGVYAAKDVTFTAESGEVVGLLGANGAGKTTTLKCITGMIPITEGEVYISGYSIKKDPVKAKSQFSFVTDNHSVFLKMTGKQYLDFMCDVYRVPTEKRKERYLAVEDSFRLGGAVGDVISGYSHGMRQKICMMGSLMHEPRLWILDEPMLGLDPETQQSVMDYITAYARSGHTVLFSTHNLYVASEICTKAVIISGGRIAKILGPEEIRLGGRRLMEYWYHNDDDGEGR</sequence>
<dbReference type="PROSITE" id="PS50893">
    <property type="entry name" value="ABC_TRANSPORTER_2"/>
    <property type="match status" value="1"/>
</dbReference>
<keyword evidence="1" id="KW-0813">Transport</keyword>
<dbReference type="AlphaFoldDB" id="A0A9D1MHY3"/>
<dbReference type="CDD" id="cd03230">
    <property type="entry name" value="ABC_DR_subfamily_A"/>
    <property type="match status" value="1"/>
</dbReference>
<organism evidence="5 6">
    <name type="scientific">Candidatus Stercoripulliclostridium merdigallinarum</name>
    <dbReference type="NCBI Taxonomy" id="2840951"/>
    <lineage>
        <taxon>Bacteria</taxon>
        <taxon>Bacillati</taxon>
        <taxon>Bacillota</taxon>
        <taxon>Clostridia</taxon>
        <taxon>Eubacteriales</taxon>
        <taxon>Candidatus Stercoripulliclostridium</taxon>
    </lineage>
</organism>
<dbReference type="SUPFAM" id="SSF52540">
    <property type="entry name" value="P-loop containing nucleoside triphosphate hydrolases"/>
    <property type="match status" value="1"/>
</dbReference>
<dbReference type="InterPro" id="IPR027417">
    <property type="entry name" value="P-loop_NTPase"/>
</dbReference>
<dbReference type="InterPro" id="IPR003439">
    <property type="entry name" value="ABC_transporter-like_ATP-bd"/>
</dbReference>
<dbReference type="Proteomes" id="UP000824094">
    <property type="component" value="Unassembled WGS sequence"/>
</dbReference>
<evidence type="ECO:0000256" key="3">
    <source>
        <dbReference type="ARBA" id="ARBA00022840"/>
    </source>
</evidence>
<evidence type="ECO:0000259" key="4">
    <source>
        <dbReference type="PROSITE" id="PS50893"/>
    </source>
</evidence>
<evidence type="ECO:0000256" key="2">
    <source>
        <dbReference type="ARBA" id="ARBA00022741"/>
    </source>
</evidence>
<accession>A0A9D1MHY3</accession>
<evidence type="ECO:0000313" key="6">
    <source>
        <dbReference type="Proteomes" id="UP000824094"/>
    </source>
</evidence>
<dbReference type="GO" id="GO:0005524">
    <property type="term" value="F:ATP binding"/>
    <property type="evidence" value="ECO:0007669"/>
    <property type="project" value="UniProtKB-KW"/>
</dbReference>
<dbReference type="InterPro" id="IPR051782">
    <property type="entry name" value="ABC_Transporter_VariousFunc"/>
</dbReference>
<dbReference type="Gene3D" id="3.40.50.300">
    <property type="entry name" value="P-loop containing nucleotide triphosphate hydrolases"/>
    <property type="match status" value="1"/>
</dbReference>
<gene>
    <name evidence="5" type="ORF">IAB05_04590</name>
</gene>
<comment type="caution">
    <text evidence="5">The sequence shown here is derived from an EMBL/GenBank/DDBJ whole genome shotgun (WGS) entry which is preliminary data.</text>
</comment>
<evidence type="ECO:0000313" key="5">
    <source>
        <dbReference type="EMBL" id="HIU60647.1"/>
    </source>
</evidence>
<name>A0A9D1MHY3_9FIRM</name>
<dbReference type="SMART" id="SM00382">
    <property type="entry name" value="AAA"/>
    <property type="match status" value="1"/>
</dbReference>
<feature type="domain" description="ABC transporter" evidence="4">
    <location>
        <begin position="15"/>
        <end position="248"/>
    </location>
</feature>
<dbReference type="GO" id="GO:0016887">
    <property type="term" value="F:ATP hydrolysis activity"/>
    <property type="evidence" value="ECO:0007669"/>
    <property type="project" value="InterPro"/>
</dbReference>
<reference evidence="5" key="1">
    <citation type="submission" date="2020-10" db="EMBL/GenBank/DDBJ databases">
        <authorList>
            <person name="Gilroy R."/>
        </authorList>
    </citation>
    <scope>NUCLEOTIDE SEQUENCE</scope>
    <source>
        <strain evidence="5">18911</strain>
    </source>
</reference>
<proteinExistence type="predicted"/>
<evidence type="ECO:0000256" key="1">
    <source>
        <dbReference type="ARBA" id="ARBA00022448"/>
    </source>
</evidence>
<dbReference type="PANTHER" id="PTHR42939:SF1">
    <property type="entry name" value="ABC TRANSPORTER ATP-BINDING PROTEIN ALBC-RELATED"/>
    <property type="match status" value="1"/>
</dbReference>
<dbReference type="Pfam" id="PF00005">
    <property type="entry name" value="ABC_tran"/>
    <property type="match status" value="1"/>
</dbReference>
<dbReference type="PANTHER" id="PTHR42939">
    <property type="entry name" value="ABC TRANSPORTER ATP-BINDING PROTEIN ALBC-RELATED"/>
    <property type="match status" value="1"/>
</dbReference>
<dbReference type="InterPro" id="IPR003593">
    <property type="entry name" value="AAA+_ATPase"/>
</dbReference>
<keyword evidence="3 5" id="KW-0067">ATP-binding</keyword>
<keyword evidence="2" id="KW-0547">Nucleotide-binding</keyword>